<organism evidence="2 3">
    <name type="scientific">Saccharothrix carnea</name>
    <dbReference type="NCBI Taxonomy" id="1280637"/>
    <lineage>
        <taxon>Bacteria</taxon>
        <taxon>Bacillati</taxon>
        <taxon>Actinomycetota</taxon>
        <taxon>Actinomycetes</taxon>
        <taxon>Pseudonocardiales</taxon>
        <taxon>Pseudonocardiaceae</taxon>
        <taxon>Saccharothrix</taxon>
    </lineage>
</organism>
<evidence type="ECO:0000313" key="2">
    <source>
        <dbReference type="EMBL" id="PSL57671.1"/>
    </source>
</evidence>
<dbReference type="RefSeq" id="WP_106614563.1">
    <property type="nucleotide sequence ID" value="NZ_PYAX01000002.1"/>
</dbReference>
<accession>A0A2P8IGT8</accession>
<dbReference type="AlphaFoldDB" id="A0A2P8IGT8"/>
<dbReference type="SMART" id="SM00054">
    <property type="entry name" value="EFh"/>
    <property type="match status" value="4"/>
</dbReference>
<dbReference type="InterPro" id="IPR018247">
    <property type="entry name" value="EF_Hand_1_Ca_BS"/>
</dbReference>
<dbReference type="Proteomes" id="UP000241118">
    <property type="component" value="Unassembled WGS sequence"/>
</dbReference>
<dbReference type="Pfam" id="PF13499">
    <property type="entry name" value="EF-hand_7"/>
    <property type="match status" value="1"/>
</dbReference>
<dbReference type="PROSITE" id="PS50222">
    <property type="entry name" value="EF_HAND_2"/>
    <property type="match status" value="2"/>
</dbReference>
<dbReference type="PROSITE" id="PS00018">
    <property type="entry name" value="EF_HAND_1"/>
    <property type="match status" value="2"/>
</dbReference>
<protein>
    <submittedName>
        <fullName evidence="2">Calcium-binding protein CML</fullName>
    </submittedName>
</protein>
<proteinExistence type="predicted"/>
<gene>
    <name evidence="2" type="ORF">B0I31_102650</name>
</gene>
<name>A0A2P8IGT8_SACCR</name>
<dbReference type="GO" id="GO:0005509">
    <property type="term" value="F:calcium ion binding"/>
    <property type="evidence" value="ECO:0007669"/>
    <property type="project" value="InterPro"/>
</dbReference>
<reference evidence="2 3" key="1">
    <citation type="submission" date="2018-03" db="EMBL/GenBank/DDBJ databases">
        <title>Genomic Encyclopedia of Type Strains, Phase III (KMG-III): the genomes of soil and plant-associated and newly described type strains.</title>
        <authorList>
            <person name="Whitman W."/>
        </authorList>
    </citation>
    <scope>NUCLEOTIDE SEQUENCE [LARGE SCALE GENOMIC DNA]</scope>
    <source>
        <strain evidence="2 3">CGMCC 4.7097</strain>
    </source>
</reference>
<sequence>MSGDLRMDNVDRVFAVFDVDGDGGISWGDFSAAAVGVGREFGLGVESSEVRGLVAAYREVWEYIVGADLDADGAVSRGEFRDAHEAGRLSMGGLLEKWLAVSGRNFELADRDGDGRLDGSEFAGIYRGNGVTDPQVAAIAFAGMDLDGDGRLDLVEFQTHVRGFFTEADVSAKGTHLLGDV</sequence>
<keyword evidence="3" id="KW-1185">Reference proteome</keyword>
<dbReference type="OrthoDB" id="7356823at2"/>
<dbReference type="InterPro" id="IPR011992">
    <property type="entry name" value="EF-hand-dom_pair"/>
</dbReference>
<evidence type="ECO:0000313" key="3">
    <source>
        <dbReference type="Proteomes" id="UP000241118"/>
    </source>
</evidence>
<dbReference type="CDD" id="cd00051">
    <property type="entry name" value="EFh"/>
    <property type="match status" value="1"/>
</dbReference>
<dbReference type="Pfam" id="PF13202">
    <property type="entry name" value="EF-hand_5"/>
    <property type="match status" value="1"/>
</dbReference>
<evidence type="ECO:0000259" key="1">
    <source>
        <dbReference type="PROSITE" id="PS50222"/>
    </source>
</evidence>
<feature type="domain" description="EF-hand" evidence="1">
    <location>
        <begin position="132"/>
        <end position="167"/>
    </location>
</feature>
<dbReference type="Gene3D" id="1.10.238.10">
    <property type="entry name" value="EF-hand"/>
    <property type="match status" value="1"/>
</dbReference>
<dbReference type="SUPFAM" id="SSF47473">
    <property type="entry name" value="EF-hand"/>
    <property type="match status" value="1"/>
</dbReference>
<dbReference type="EMBL" id="PYAX01000002">
    <property type="protein sequence ID" value="PSL57671.1"/>
    <property type="molecule type" value="Genomic_DNA"/>
</dbReference>
<dbReference type="InterPro" id="IPR002048">
    <property type="entry name" value="EF_hand_dom"/>
</dbReference>
<comment type="caution">
    <text evidence="2">The sequence shown here is derived from an EMBL/GenBank/DDBJ whole genome shotgun (WGS) entry which is preliminary data.</text>
</comment>
<feature type="domain" description="EF-hand" evidence="1">
    <location>
        <begin position="5"/>
        <end position="40"/>
    </location>
</feature>